<sequence>MRRECSSTSTKTINDISEHTLFHTGTIAGIIYDRHGSYEWFYEVQYTFTDGSVIR</sequence>
<evidence type="ECO:0000313" key="1">
    <source>
        <dbReference type="EMBL" id="KKL87567.1"/>
    </source>
</evidence>
<dbReference type="AlphaFoldDB" id="A0A0F9IJY6"/>
<accession>A0A0F9IJY6</accession>
<name>A0A0F9IJY6_9ZZZZ</name>
<proteinExistence type="predicted"/>
<protein>
    <submittedName>
        <fullName evidence="1">Uncharacterized protein</fullName>
    </submittedName>
</protein>
<feature type="non-terminal residue" evidence="1">
    <location>
        <position position="55"/>
    </location>
</feature>
<gene>
    <name evidence="1" type="ORF">LCGC14_1933450</name>
</gene>
<comment type="caution">
    <text evidence="1">The sequence shown here is derived from an EMBL/GenBank/DDBJ whole genome shotgun (WGS) entry which is preliminary data.</text>
</comment>
<reference evidence="1" key="1">
    <citation type="journal article" date="2015" name="Nature">
        <title>Complex archaea that bridge the gap between prokaryotes and eukaryotes.</title>
        <authorList>
            <person name="Spang A."/>
            <person name="Saw J.H."/>
            <person name="Jorgensen S.L."/>
            <person name="Zaremba-Niedzwiedzka K."/>
            <person name="Martijn J."/>
            <person name="Lind A.E."/>
            <person name="van Eijk R."/>
            <person name="Schleper C."/>
            <person name="Guy L."/>
            <person name="Ettema T.J."/>
        </authorList>
    </citation>
    <scope>NUCLEOTIDE SEQUENCE</scope>
</reference>
<dbReference type="EMBL" id="LAZR01020805">
    <property type="protein sequence ID" value="KKL87567.1"/>
    <property type="molecule type" value="Genomic_DNA"/>
</dbReference>
<organism evidence="1">
    <name type="scientific">marine sediment metagenome</name>
    <dbReference type="NCBI Taxonomy" id="412755"/>
    <lineage>
        <taxon>unclassified sequences</taxon>
        <taxon>metagenomes</taxon>
        <taxon>ecological metagenomes</taxon>
    </lineage>
</organism>